<feature type="domain" description="Cyclic nucleotide-binding" evidence="1">
    <location>
        <begin position="22"/>
        <end position="75"/>
    </location>
</feature>
<dbReference type="SUPFAM" id="SSF51206">
    <property type="entry name" value="cAMP-binding domain-like"/>
    <property type="match status" value="1"/>
</dbReference>
<dbReference type="RefSeq" id="WP_136840708.1">
    <property type="nucleotide sequence ID" value="NZ_SWBR01000002.1"/>
</dbReference>
<dbReference type="Pfam" id="PF00027">
    <property type="entry name" value="cNMP_binding"/>
    <property type="match status" value="1"/>
</dbReference>
<comment type="caution">
    <text evidence="2">The sequence shown here is derived from an EMBL/GenBank/DDBJ whole genome shotgun (WGS) entry which is preliminary data.</text>
</comment>
<sequence>MNFNYFIDHYKQYLNCPILELELLSRLKELNIVKGTYVLNPGDICKYVYYVKSGFFRVFKGDGFDEETIDFAAPGHLATAIPNFLIQQSQREGIVCEENARVLRISHSDWLALENLSPKFINLGKLILQAYLQQVNTQKNLYRTSNASQKYQYLTQHYKGIARIVSQKNIASYLGITAPTLSNLLKTMLKKPKG</sequence>
<dbReference type="Gene3D" id="2.60.120.10">
    <property type="entry name" value="Jelly Rolls"/>
    <property type="match status" value="1"/>
</dbReference>
<proteinExistence type="predicted"/>
<dbReference type="AlphaFoldDB" id="A0A4V5P000"/>
<evidence type="ECO:0000259" key="1">
    <source>
        <dbReference type="PROSITE" id="PS50042"/>
    </source>
</evidence>
<dbReference type="InterPro" id="IPR014710">
    <property type="entry name" value="RmlC-like_jellyroll"/>
</dbReference>
<accession>A0A4V5P000</accession>
<reference evidence="2 3" key="1">
    <citation type="submission" date="2019-04" db="EMBL/GenBank/DDBJ databases">
        <title>Pedobacter sp. RP-3-22 sp. nov., isolated from Arctic soil.</title>
        <authorList>
            <person name="Dahal R.H."/>
            <person name="Kim D.-U."/>
        </authorList>
    </citation>
    <scope>NUCLEOTIDE SEQUENCE [LARGE SCALE GENOMIC DNA]</scope>
    <source>
        <strain evidence="2 3">RP-3-22</strain>
    </source>
</reference>
<dbReference type="PROSITE" id="PS50042">
    <property type="entry name" value="CNMP_BINDING_3"/>
    <property type="match status" value="1"/>
</dbReference>
<dbReference type="InterPro" id="IPR000595">
    <property type="entry name" value="cNMP-bd_dom"/>
</dbReference>
<keyword evidence="3" id="KW-1185">Reference proteome</keyword>
<evidence type="ECO:0000313" key="3">
    <source>
        <dbReference type="Proteomes" id="UP000309488"/>
    </source>
</evidence>
<dbReference type="InterPro" id="IPR018490">
    <property type="entry name" value="cNMP-bd_dom_sf"/>
</dbReference>
<dbReference type="EMBL" id="SWBR01000002">
    <property type="protein sequence ID" value="TKC10662.1"/>
    <property type="molecule type" value="Genomic_DNA"/>
</dbReference>
<dbReference type="CDD" id="cd00038">
    <property type="entry name" value="CAP_ED"/>
    <property type="match status" value="1"/>
</dbReference>
<protein>
    <submittedName>
        <fullName evidence="2">Crp/Fnr family transcriptional regulator</fullName>
    </submittedName>
</protein>
<organism evidence="2 3">
    <name type="scientific">Pedobacter polaris</name>
    <dbReference type="NCBI Taxonomy" id="2571273"/>
    <lineage>
        <taxon>Bacteria</taxon>
        <taxon>Pseudomonadati</taxon>
        <taxon>Bacteroidota</taxon>
        <taxon>Sphingobacteriia</taxon>
        <taxon>Sphingobacteriales</taxon>
        <taxon>Sphingobacteriaceae</taxon>
        <taxon>Pedobacter</taxon>
    </lineage>
</organism>
<evidence type="ECO:0000313" key="2">
    <source>
        <dbReference type="EMBL" id="TKC10662.1"/>
    </source>
</evidence>
<dbReference type="Proteomes" id="UP000309488">
    <property type="component" value="Unassembled WGS sequence"/>
</dbReference>
<gene>
    <name evidence="2" type="ORF">FA048_10825</name>
</gene>
<dbReference type="OrthoDB" id="760913at2"/>
<name>A0A4V5P000_9SPHI</name>